<dbReference type="AlphaFoldDB" id="J4GXD2"/>
<dbReference type="RefSeq" id="XP_012185773.1">
    <property type="nucleotide sequence ID" value="XM_012330383.1"/>
</dbReference>
<accession>J4GXD2</accession>
<name>J4GXD2_9APHY</name>
<gene>
    <name evidence="2" type="ORF">FIBRA_08759</name>
</gene>
<evidence type="ECO:0000313" key="2">
    <source>
        <dbReference type="EMBL" id="CCM06490.1"/>
    </source>
</evidence>
<keyword evidence="3" id="KW-1185">Reference proteome</keyword>
<dbReference type="HOGENOM" id="CLU_2109064_0_0_1"/>
<reference evidence="2 3" key="1">
    <citation type="journal article" date="2012" name="Appl. Environ. Microbiol.">
        <title>Short-read sequencing for genomic analysis of the brown rot fungus Fibroporia radiculosa.</title>
        <authorList>
            <person name="Tang J.D."/>
            <person name="Perkins A.D."/>
            <person name="Sonstegard T.S."/>
            <person name="Schroeder S.G."/>
            <person name="Burgess S.C."/>
            <person name="Diehl S.V."/>
        </authorList>
    </citation>
    <scope>NUCLEOTIDE SEQUENCE [LARGE SCALE GENOMIC DNA]</scope>
    <source>
        <strain evidence="2 3">TFFH 294</strain>
    </source>
</reference>
<feature type="compositionally biased region" description="Basic and acidic residues" evidence="1">
    <location>
        <begin position="1"/>
        <end position="12"/>
    </location>
</feature>
<feature type="region of interest" description="Disordered" evidence="1">
    <location>
        <begin position="1"/>
        <end position="36"/>
    </location>
</feature>
<dbReference type="InParanoid" id="J4GXD2"/>
<evidence type="ECO:0000256" key="1">
    <source>
        <dbReference type="SAM" id="MobiDB-lite"/>
    </source>
</evidence>
<dbReference type="EMBL" id="HE797356">
    <property type="protein sequence ID" value="CCM06490.1"/>
    <property type="molecule type" value="Genomic_DNA"/>
</dbReference>
<proteinExistence type="predicted"/>
<protein>
    <submittedName>
        <fullName evidence="2">Uncharacterized protein</fullName>
    </submittedName>
</protein>
<organism evidence="2 3">
    <name type="scientific">Fibroporia radiculosa</name>
    <dbReference type="NCBI Taxonomy" id="599839"/>
    <lineage>
        <taxon>Eukaryota</taxon>
        <taxon>Fungi</taxon>
        <taxon>Dikarya</taxon>
        <taxon>Basidiomycota</taxon>
        <taxon>Agaricomycotina</taxon>
        <taxon>Agaricomycetes</taxon>
        <taxon>Polyporales</taxon>
        <taxon>Fibroporiaceae</taxon>
        <taxon>Fibroporia</taxon>
    </lineage>
</organism>
<dbReference type="GeneID" id="24101390"/>
<dbReference type="Proteomes" id="UP000006352">
    <property type="component" value="Unassembled WGS sequence"/>
</dbReference>
<feature type="compositionally biased region" description="Polar residues" evidence="1">
    <location>
        <begin position="15"/>
        <end position="26"/>
    </location>
</feature>
<evidence type="ECO:0000313" key="3">
    <source>
        <dbReference type="Proteomes" id="UP000006352"/>
    </source>
</evidence>
<sequence>MRSERQGLRADGIEATTQQREPQTRQGHPPFDQPQANWLGLETTTAESWIVSTGHGGDGSVRGDGANEAKMKGVQRVYAGGAGRGSEETRGCRDKAIHGGVLPVDGLLHAKSSAR</sequence>